<dbReference type="EMBL" id="CP000527">
    <property type="protein sequence ID" value="ABM29713.1"/>
    <property type="molecule type" value="Genomic_DNA"/>
</dbReference>
<evidence type="ECO:0000259" key="1">
    <source>
        <dbReference type="PROSITE" id="PS51819"/>
    </source>
</evidence>
<dbReference type="SUPFAM" id="SSF54593">
    <property type="entry name" value="Glyoxalase/Bleomycin resistance protein/Dihydroxybiphenyl dioxygenase"/>
    <property type="match status" value="1"/>
</dbReference>
<dbReference type="PANTHER" id="PTHR36503:SF1">
    <property type="entry name" value="BLR2520 PROTEIN"/>
    <property type="match status" value="1"/>
</dbReference>
<name>A0A0H3ABK6_NITV4</name>
<dbReference type="KEGG" id="dvl:Dvul_2702"/>
<evidence type="ECO:0000313" key="2">
    <source>
        <dbReference type="EMBL" id="ABM29713.1"/>
    </source>
</evidence>
<dbReference type="GO" id="GO:0051213">
    <property type="term" value="F:dioxygenase activity"/>
    <property type="evidence" value="ECO:0007669"/>
    <property type="project" value="UniProtKB-KW"/>
</dbReference>
<proteinExistence type="predicted"/>
<dbReference type="AlphaFoldDB" id="A0A0H3ABK6"/>
<dbReference type="PANTHER" id="PTHR36503">
    <property type="entry name" value="BLR2520 PROTEIN"/>
    <property type="match status" value="1"/>
</dbReference>
<dbReference type="InterPro" id="IPR004360">
    <property type="entry name" value="Glyas_Fos-R_dOase_dom"/>
</dbReference>
<dbReference type="Pfam" id="PF00903">
    <property type="entry name" value="Glyoxalase"/>
    <property type="match status" value="1"/>
</dbReference>
<dbReference type="Proteomes" id="UP000009173">
    <property type="component" value="Chromosome"/>
</dbReference>
<reference evidence="3" key="1">
    <citation type="journal article" date="2009" name="Environ. Microbiol.">
        <title>Contribution of mobile genetic elements to Desulfovibrio vulgaris genome plasticity.</title>
        <authorList>
            <person name="Walker C.B."/>
            <person name="Stolyar S."/>
            <person name="Chivian D."/>
            <person name="Pinel N."/>
            <person name="Gabster J.A."/>
            <person name="Dehal P.S."/>
            <person name="He Z."/>
            <person name="Yang Z.K."/>
            <person name="Yen H.C."/>
            <person name="Zhou J."/>
            <person name="Wall J.D."/>
            <person name="Hazen T.C."/>
            <person name="Arkin A.P."/>
            <person name="Stahl D.A."/>
        </authorList>
    </citation>
    <scope>NUCLEOTIDE SEQUENCE [LARGE SCALE GENOMIC DNA]</scope>
    <source>
        <strain evidence="3">DP4</strain>
    </source>
</reference>
<organism evidence="2 3">
    <name type="scientific">Nitratidesulfovibrio vulgaris (strain DP4)</name>
    <name type="common">Desulfovibrio vulgaris</name>
    <dbReference type="NCBI Taxonomy" id="391774"/>
    <lineage>
        <taxon>Bacteria</taxon>
        <taxon>Pseudomonadati</taxon>
        <taxon>Thermodesulfobacteriota</taxon>
        <taxon>Desulfovibrionia</taxon>
        <taxon>Desulfovibrionales</taxon>
        <taxon>Desulfovibrionaceae</taxon>
        <taxon>Nitratidesulfovibrio</taxon>
    </lineage>
</organism>
<dbReference type="Gene3D" id="3.10.180.10">
    <property type="entry name" value="2,3-Dihydroxybiphenyl 1,2-Dioxygenase, domain 1"/>
    <property type="match status" value="1"/>
</dbReference>
<dbReference type="RefSeq" id="WP_011793026.1">
    <property type="nucleotide sequence ID" value="NC_008751.1"/>
</dbReference>
<accession>A0A0H3ABK6</accession>
<protein>
    <submittedName>
        <fullName evidence="2">Glyoxalase/bleomycin resistance protein/dioxygenase</fullName>
    </submittedName>
</protein>
<dbReference type="InterPro" id="IPR029068">
    <property type="entry name" value="Glyas_Bleomycin-R_OHBP_Dase"/>
</dbReference>
<keyword evidence="2" id="KW-0560">Oxidoreductase</keyword>
<dbReference type="InterPro" id="IPR037523">
    <property type="entry name" value="VOC_core"/>
</dbReference>
<keyword evidence="2" id="KW-0223">Dioxygenase</keyword>
<dbReference type="HOGENOM" id="CLU_046006_18_0_7"/>
<evidence type="ECO:0000313" key="3">
    <source>
        <dbReference type="Proteomes" id="UP000009173"/>
    </source>
</evidence>
<feature type="domain" description="VOC" evidence="1">
    <location>
        <begin position="4"/>
        <end position="125"/>
    </location>
</feature>
<dbReference type="CDD" id="cd07251">
    <property type="entry name" value="VOC_like"/>
    <property type="match status" value="1"/>
</dbReference>
<gene>
    <name evidence="2" type="ordered locus">Dvul_2702</name>
</gene>
<sequence>MSRTLSLVTLGVTDLARSRDFYTRTGWKVASCSNEHIVFLHGGGTTIALFPRDALLEDCGLTGNAPTPGGVTLACNVASRDEVDARLAQVVEAGGRLIAPARDKPWGYGGYFADPDGHPWEVAHVPSLTLDVEGRIILDA</sequence>
<dbReference type="PROSITE" id="PS51819">
    <property type="entry name" value="VOC"/>
    <property type="match status" value="1"/>
</dbReference>